<gene>
    <name evidence="2" type="ORF">SODALDRAFT_334428</name>
</gene>
<protein>
    <submittedName>
        <fullName evidence="2">GDSL-like Lipase/Acylhydrolase</fullName>
    </submittedName>
</protein>
<dbReference type="Proteomes" id="UP000272025">
    <property type="component" value="Unassembled WGS sequence"/>
</dbReference>
<dbReference type="GeneID" id="39580685"/>
<dbReference type="RefSeq" id="XP_028465143.1">
    <property type="nucleotide sequence ID" value="XM_028612207.1"/>
</dbReference>
<evidence type="ECO:0000259" key="1">
    <source>
        <dbReference type="Pfam" id="PF13472"/>
    </source>
</evidence>
<evidence type="ECO:0000313" key="3">
    <source>
        <dbReference type="Proteomes" id="UP000272025"/>
    </source>
</evidence>
<dbReference type="AlphaFoldDB" id="A0A3N2PS55"/>
<dbReference type="InterPro" id="IPR036514">
    <property type="entry name" value="SGNH_hydro_sf"/>
</dbReference>
<evidence type="ECO:0000313" key="2">
    <source>
        <dbReference type="EMBL" id="ROT37337.1"/>
    </source>
</evidence>
<sequence>MPTPRRSLRILCFGDSLTAGYSHHGAVYHPYAEVLDEKLKAAFPNTDITILENGMPGDIVSTEAFIQRLESELDRPTFDWVIILGGTNDIGYGIEPETILSSLEEAFATCLFKGSKVLALTIPETHSKPGNLSARSRKQVNDGIMKQDTHGLYAFDLHAAIPYHSLSPQDKEKYWDDGLHLTPDGYDWMGRHIASALIKLIIQEVSATGATDRRSRRMLRYAQDELLFEEEMGDPRRLHEGYVVVRLKDLN</sequence>
<reference evidence="2 3" key="1">
    <citation type="journal article" date="2018" name="Mol. Ecol.">
        <title>The obligate alkalophilic soda-lake fungus Sodiomyces alkalinus has shifted to a protein diet.</title>
        <authorList>
            <person name="Grum-Grzhimaylo A.A."/>
            <person name="Falkoski D.L."/>
            <person name="van den Heuvel J."/>
            <person name="Valero-Jimenez C.A."/>
            <person name="Min B."/>
            <person name="Choi I.G."/>
            <person name="Lipzen A."/>
            <person name="Daum C.G."/>
            <person name="Aanen D.K."/>
            <person name="Tsang A."/>
            <person name="Henrissat B."/>
            <person name="Bilanenko E.N."/>
            <person name="de Vries R.P."/>
            <person name="van Kan J.A.L."/>
            <person name="Grigoriev I.V."/>
            <person name="Debets A.J.M."/>
        </authorList>
    </citation>
    <scope>NUCLEOTIDE SEQUENCE [LARGE SCALE GENOMIC DNA]</scope>
    <source>
        <strain evidence="2 3">F11</strain>
    </source>
</reference>
<dbReference type="GO" id="GO:0004622">
    <property type="term" value="F:phosphatidylcholine lysophospholipase activity"/>
    <property type="evidence" value="ECO:0007669"/>
    <property type="project" value="TreeGrafter"/>
</dbReference>
<name>A0A3N2PS55_SODAK</name>
<accession>A0A3N2PS55</accession>
<organism evidence="2 3">
    <name type="scientific">Sodiomyces alkalinus (strain CBS 110278 / VKM F-3762 / F11)</name>
    <name type="common">Alkaliphilic filamentous fungus</name>
    <dbReference type="NCBI Taxonomy" id="1314773"/>
    <lineage>
        <taxon>Eukaryota</taxon>
        <taxon>Fungi</taxon>
        <taxon>Dikarya</taxon>
        <taxon>Ascomycota</taxon>
        <taxon>Pezizomycotina</taxon>
        <taxon>Sordariomycetes</taxon>
        <taxon>Hypocreomycetidae</taxon>
        <taxon>Glomerellales</taxon>
        <taxon>Plectosphaerellaceae</taxon>
        <taxon>Sodiomyces</taxon>
    </lineage>
</organism>
<proteinExistence type="predicted"/>
<keyword evidence="3" id="KW-1185">Reference proteome</keyword>
<dbReference type="InterPro" id="IPR051532">
    <property type="entry name" value="Ester_Hydrolysis_Enzymes"/>
</dbReference>
<dbReference type="OrthoDB" id="408760at2759"/>
<dbReference type="PANTHER" id="PTHR30383:SF19">
    <property type="entry name" value="FIBRONECTIN TYPE-III DOMAIN-CONTAINING PROTEIN"/>
    <property type="match status" value="1"/>
</dbReference>
<dbReference type="SUPFAM" id="SSF52266">
    <property type="entry name" value="SGNH hydrolase"/>
    <property type="match status" value="1"/>
</dbReference>
<dbReference type="Gene3D" id="3.40.50.1110">
    <property type="entry name" value="SGNH hydrolase"/>
    <property type="match status" value="1"/>
</dbReference>
<keyword evidence="2" id="KW-0378">Hydrolase</keyword>
<dbReference type="CDD" id="cd00229">
    <property type="entry name" value="SGNH_hydrolase"/>
    <property type="match status" value="1"/>
</dbReference>
<dbReference type="PANTHER" id="PTHR30383">
    <property type="entry name" value="THIOESTERASE 1/PROTEASE 1/LYSOPHOSPHOLIPASE L1"/>
    <property type="match status" value="1"/>
</dbReference>
<feature type="domain" description="SGNH hydrolase-type esterase" evidence="1">
    <location>
        <begin position="12"/>
        <end position="187"/>
    </location>
</feature>
<dbReference type="InterPro" id="IPR013830">
    <property type="entry name" value="SGNH_hydro"/>
</dbReference>
<dbReference type="Pfam" id="PF13472">
    <property type="entry name" value="Lipase_GDSL_2"/>
    <property type="match status" value="1"/>
</dbReference>
<dbReference type="EMBL" id="ML119057">
    <property type="protein sequence ID" value="ROT37337.1"/>
    <property type="molecule type" value="Genomic_DNA"/>
</dbReference>